<dbReference type="AlphaFoldDB" id="A0A2N9I1L6"/>
<dbReference type="GO" id="GO:0004523">
    <property type="term" value="F:RNA-DNA hybrid ribonuclease activity"/>
    <property type="evidence" value="ECO:0007669"/>
    <property type="project" value="InterPro"/>
</dbReference>
<dbReference type="PANTHER" id="PTHR47723:SF19">
    <property type="entry name" value="POLYNUCLEOTIDYL TRANSFERASE, RIBONUCLEASE H-LIKE SUPERFAMILY PROTEIN"/>
    <property type="match status" value="1"/>
</dbReference>
<dbReference type="Pfam" id="PF13456">
    <property type="entry name" value="RVT_3"/>
    <property type="match status" value="1"/>
</dbReference>
<dbReference type="InterPro" id="IPR043502">
    <property type="entry name" value="DNA/RNA_pol_sf"/>
</dbReference>
<evidence type="ECO:0000313" key="3">
    <source>
        <dbReference type="EMBL" id="SPD17910.1"/>
    </source>
</evidence>
<dbReference type="SUPFAM" id="SSF56672">
    <property type="entry name" value="DNA/RNA polymerases"/>
    <property type="match status" value="1"/>
</dbReference>
<dbReference type="InterPro" id="IPR012337">
    <property type="entry name" value="RNaseH-like_sf"/>
</dbReference>
<dbReference type="InterPro" id="IPR000477">
    <property type="entry name" value="RT_dom"/>
</dbReference>
<dbReference type="CDD" id="cd06222">
    <property type="entry name" value="RNase_H_like"/>
    <property type="match status" value="1"/>
</dbReference>
<dbReference type="InterPro" id="IPR002156">
    <property type="entry name" value="RNaseH_domain"/>
</dbReference>
<evidence type="ECO:0008006" key="4">
    <source>
        <dbReference type="Google" id="ProtNLM"/>
    </source>
</evidence>
<dbReference type="PANTHER" id="PTHR47723">
    <property type="entry name" value="OS05G0353850 PROTEIN"/>
    <property type="match status" value="1"/>
</dbReference>
<evidence type="ECO:0000259" key="2">
    <source>
        <dbReference type="PROSITE" id="PS50879"/>
    </source>
</evidence>
<dbReference type="PROSITE" id="PS50879">
    <property type="entry name" value="RNASE_H_1"/>
    <property type="match status" value="1"/>
</dbReference>
<feature type="domain" description="RNase H type-1" evidence="2">
    <location>
        <begin position="264"/>
        <end position="394"/>
    </location>
</feature>
<dbReference type="InterPro" id="IPR036397">
    <property type="entry name" value="RNaseH_sf"/>
</dbReference>
<sequence length="428" mass="47159">MLSLPKSLSTPPIGKKVDWVNLILKLDLEKAYDRLEWSFIRKVLSFFKFPPSFVDLVLECVTTSSFSILVNGGQLENFKPSRGIRQGDPLSPYLFILCMEYLSLKILEACDNNSWKAIKVSRRGPSISHLFFADDLLLCAEASSSCFLTITRILEDFCLQSGQKVNLSKSKVFFSPNVNHILRHHLCDILGVSSTPNLGKYLGFPLSPNGRNTRDFDFVVEKVQAKLSSWKAKLLSPAEFYYLIGNCSKVKSRISTPIKWVSPPLGWFKLNTDGSSLGNPGMAGGGGVIRNHVGEWVGGFSRAIGATTSVQAELRALKDGLELAIDLGILNLEIEMDSLVAVELANSITTPNVFLSAIVTDCRSLMERFELCSLKHIFREANGCADLLAKTGCVQSSDFLSFSNAPAHVLEALAFDVSNATRFRLISS</sequence>
<dbReference type="PROSITE" id="PS50878">
    <property type="entry name" value="RT_POL"/>
    <property type="match status" value="1"/>
</dbReference>
<dbReference type="SUPFAM" id="SSF53098">
    <property type="entry name" value="Ribonuclease H-like"/>
    <property type="match status" value="1"/>
</dbReference>
<protein>
    <recommendedName>
        <fullName evidence="4">Reverse transcriptase domain-containing protein</fullName>
    </recommendedName>
</protein>
<reference evidence="3" key="1">
    <citation type="submission" date="2018-02" db="EMBL/GenBank/DDBJ databases">
        <authorList>
            <person name="Cohen D.B."/>
            <person name="Kent A.D."/>
        </authorList>
    </citation>
    <scope>NUCLEOTIDE SEQUENCE</scope>
</reference>
<name>A0A2N9I1L6_FAGSY</name>
<feature type="domain" description="Reverse transcriptase" evidence="1">
    <location>
        <begin position="1"/>
        <end position="206"/>
    </location>
</feature>
<evidence type="ECO:0000259" key="1">
    <source>
        <dbReference type="PROSITE" id="PS50878"/>
    </source>
</evidence>
<organism evidence="3">
    <name type="scientific">Fagus sylvatica</name>
    <name type="common">Beechnut</name>
    <dbReference type="NCBI Taxonomy" id="28930"/>
    <lineage>
        <taxon>Eukaryota</taxon>
        <taxon>Viridiplantae</taxon>
        <taxon>Streptophyta</taxon>
        <taxon>Embryophyta</taxon>
        <taxon>Tracheophyta</taxon>
        <taxon>Spermatophyta</taxon>
        <taxon>Magnoliopsida</taxon>
        <taxon>eudicotyledons</taxon>
        <taxon>Gunneridae</taxon>
        <taxon>Pentapetalae</taxon>
        <taxon>rosids</taxon>
        <taxon>fabids</taxon>
        <taxon>Fagales</taxon>
        <taxon>Fagaceae</taxon>
        <taxon>Fagus</taxon>
    </lineage>
</organism>
<dbReference type="InterPro" id="IPR044730">
    <property type="entry name" value="RNase_H-like_dom_plant"/>
</dbReference>
<dbReference type="Gene3D" id="3.30.420.10">
    <property type="entry name" value="Ribonuclease H-like superfamily/Ribonuclease H"/>
    <property type="match status" value="1"/>
</dbReference>
<proteinExistence type="predicted"/>
<accession>A0A2N9I1L6</accession>
<dbReference type="InterPro" id="IPR053151">
    <property type="entry name" value="RNase_H-like"/>
</dbReference>
<dbReference type="EMBL" id="OIVN01004531">
    <property type="protein sequence ID" value="SPD17910.1"/>
    <property type="molecule type" value="Genomic_DNA"/>
</dbReference>
<dbReference type="GO" id="GO:0003676">
    <property type="term" value="F:nucleic acid binding"/>
    <property type="evidence" value="ECO:0007669"/>
    <property type="project" value="InterPro"/>
</dbReference>
<dbReference type="Pfam" id="PF00078">
    <property type="entry name" value="RVT_1"/>
    <property type="match status" value="1"/>
</dbReference>
<gene>
    <name evidence="3" type="ORF">FSB_LOCUS45792</name>
</gene>
<dbReference type="CDD" id="cd01650">
    <property type="entry name" value="RT_nLTR_like"/>
    <property type="match status" value="1"/>
</dbReference>